<reference evidence="2" key="1">
    <citation type="submission" date="2021-07" db="EMBL/GenBank/DDBJ databases">
        <title>Characterization of violacein-producing bacteria and related species.</title>
        <authorList>
            <person name="Wilson H.S."/>
            <person name="De Leon M.E."/>
        </authorList>
    </citation>
    <scope>NUCLEOTIDE SEQUENCE</scope>
    <source>
        <strain evidence="2">HSC-15S17</strain>
    </source>
</reference>
<sequence>MHAQKKLFAALAVAGAFTLAGCGGGDFIPTPVFFPDYGTPTASTVTIDFNQGIDGWTSDVADYYDKDRPTEVASGWKDLPAPLTGKGYYLASHNNSDDLLTYARRQLDGFVKHAKYLVTFEMRYATDAATGCMGVGGSRGESVWMVAAASYDYIKTLPQPNGSYRVNLDRGNQAVSGPQGKVLGTQGVEGLSCSGGKWASTTRKSSDAIEVTADKDGRIWIMLGADSGFEGSNAFYLQGATINIKPL</sequence>
<keyword evidence="1" id="KW-0732">Signal</keyword>
<dbReference type="EMBL" id="JALJZU010000006">
    <property type="protein sequence ID" value="MCP2009770.1"/>
    <property type="molecule type" value="Genomic_DNA"/>
</dbReference>
<comment type="caution">
    <text evidence="2">The sequence shown here is derived from an EMBL/GenBank/DDBJ whole genome shotgun (WGS) entry which is preliminary data.</text>
</comment>
<evidence type="ECO:0000313" key="5">
    <source>
        <dbReference type="Proteomes" id="UP001162889"/>
    </source>
</evidence>
<reference evidence="3" key="2">
    <citation type="submission" date="2022-03" db="EMBL/GenBank/DDBJ databases">
        <title>Genome Encyclopedia of Bacteria and Archaea VI: Functional Genomics of Type Strains.</title>
        <authorList>
            <person name="Whitman W."/>
        </authorList>
    </citation>
    <scope>NUCLEOTIDE SEQUENCE</scope>
    <source>
        <strain evidence="3">HSC-15S17</strain>
    </source>
</reference>
<evidence type="ECO:0000256" key="1">
    <source>
        <dbReference type="SAM" id="SignalP"/>
    </source>
</evidence>
<keyword evidence="5" id="KW-1185">Reference proteome</keyword>
<evidence type="ECO:0000313" key="4">
    <source>
        <dbReference type="Proteomes" id="UP001155901"/>
    </source>
</evidence>
<dbReference type="PROSITE" id="PS51257">
    <property type="entry name" value="PROKAR_LIPOPROTEIN"/>
    <property type="match status" value="1"/>
</dbReference>
<evidence type="ECO:0000313" key="2">
    <source>
        <dbReference type="EMBL" id="MBV6320984.1"/>
    </source>
</evidence>
<dbReference type="RefSeq" id="WP_217941727.1">
    <property type="nucleotide sequence ID" value="NZ_JAHTGR010000004.1"/>
</dbReference>
<gene>
    <name evidence="2" type="ORF">KVP70_08575</name>
    <name evidence="3" type="ORF">L1274_003499</name>
</gene>
<evidence type="ECO:0000313" key="3">
    <source>
        <dbReference type="EMBL" id="MCP2009770.1"/>
    </source>
</evidence>
<organism evidence="2 4">
    <name type="scientific">Duganella violaceipulchra</name>
    <dbReference type="NCBI Taxonomy" id="2849652"/>
    <lineage>
        <taxon>Bacteria</taxon>
        <taxon>Pseudomonadati</taxon>
        <taxon>Pseudomonadota</taxon>
        <taxon>Betaproteobacteria</taxon>
        <taxon>Burkholderiales</taxon>
        <taxon>Oxalobacteraceae</taxon>
        <taxon>Telluria group</taxon>
        <taxon>Duganella</taxon>
    </lineage>
</organism>
<dbReference type="Proteomes" id="UP001162889">
    <property type="component" value="Unassembled WGS sequence"/>
</dbReference>
<name>A0AA41H621_9BURK</name>
<dbReference type="Proteomes" id="UP001155901">
    <property type="component" value="Unassembled WGS sequence"/>
</dbReference>
<evidence type="ECO:0008006" key="6">
    <source>
        <dbReference type="Google" id="ProtNLM"/>
    </source>
</evidence>
<proteinExistence type="predicted"/>
<dbReference type="EMBL" id="JAHTGR010000004">
    <property type="protein sequence ID" value="MBV6320984.1"/>
    <property type="molecule type" value="Genomic_DNA"/>
</dbReference>
<feature type="signal peptide" evidence="1">
    <location>
        <begin position="1"/>
        <end position="20"/>
    </location>
</feature>
<dbReference type="AlphaFoldDB" id="A0AA41H621"/>
<protein>
    <recommendedName>
        <fullName evidence="6">Lipoprotein</fullName>
    </recommendedName>
</protein>
<feature type="chain" id="PRO_5041359587" description="Lipoprotein" evidence="1">
    <location>
        <begin position="21"/>
        <end position="247"/>
    </location>
</feature>
<accession>A0AA41H621</accession>